<protein>
    <recommendedName>
        <fullName evidence="4">Transmembrane protein</fullName>
    </recommendedName>
</protein>
<proteinExistence type="predicted"/>
<feature type="transmembrane region" description="Helical" evidence="1">
    <location>
        <begin position="75"/>
        <end position="97"/>
    </location>
</feature>
<evidence type="ECO:0000256" key="1">
    <source>
        <dbReference type="SAM" id="Phobius"/>
    </source>
</evidence>
<dbReference type="AlphaFoldDB" id="A0AA96JRW0"/>
<feature type="transmembrane region" description="Helical" evidence="1">
    <location>
        <begin position="103"/>
        <end position="122"/>
    </location>
</feature>
<accession>A0AA96JRW0</accession>
<keyword evidence="1" id="KW-0472">Membrane</keyword>
<evidence type="ECO:0000313" key="2">
    <source>
        <dbReference type="EMBL" id="WNM57538.1"/>
    </source>
</evidence>
<dbReference type="Proteomes" id="UP001302719">
    <property type="component" value="Chromosome"/>
</dbReference>
<gene>
    <name evidence="2" type="ORF">PP769_16435</name>
</gene>
<organism evidence="2 3">
    <name type="scientific">Candidatus Nitrospira allomarina</name>
    <dbReference type="NCBI Taxonomy" id="3020900"/>
    <lineage>
        <taxon>Bacteria</taxon>
        <taxon>Pseudomonadati</taxon>
        <taxon>Nitrospirota</taxon>
        <taxon>Nitrospiria</taxon>
        <taxon>Nitrospirales</taxon>
        <taxon>Nitrospiraceae</taxon>
        <taxon>Nitrospira</taxon>
    </lineage>
</organism>
<keyword evidence="1" id="KW-1133">Transmembrane helix</keyword>
<sequence length="126" mass="12872">MQLRALFIVTAMLETGTGLALVLSPSVPAAILFGASLDTAGGLLTARLAGAALISLGIACWFARNDRQSRAATGLVTAMVLYNVGAVGVFLYAGMGLGLTGVGLWPAALLHTGLAIWCLGCLRSHM</sequence>
<keyword evidence="1" id="KW-0812">Transmembrane</keyword>
<dbReference type="KEGG" id="nall:PP769_16435"/>
<evidence type="ECO:0008006" key="4">
    <source>
        <dbReference type="Google" id="ProtNLM"/>
    </source>
</evidence>
<feature type="transmembrane region" description="Helical" evidence="1">
    <location>
        <begin position="44"/>
        <end position="63"/>
    </location>
</feature>
<dbReference type="EMBL" id="CP116967">
    <property type="protein sequence ID" value="WNM57538.1"/>
    <property type="molecule type" value="Genomic_DNA"/>
</dbReference>
<name>A0AA96JRW0_9BACT</name>
<dbReference type="RefSeq" id="WP_312642120.1">
    <property type="nucleotide sequence ID" value="NZ_CP116967.1"/>
</dbReference>
<reference evidence="2 3" key="1">
    <citation type="submission" date="2023-01" db="EMBL/GenBank/DDBJ databases">
        <title>Cultivation and genomic characterization of new, ubiquitous marine nitrite-oxidizing bacteria from the Nitrospirales.</title>
        <authorList>
            <person name="Mueller A.J."/>
            <person name="Daebeler A."/>
            <person name="Herbold C.W."/>
            <person name="Kirkegaard R.H."/>
            <person name="Daims H."/>
        </authorList>
    </citation>
    <scope>NUCLEOTIDE SEQUENCE [LARGE SCALE GENOMIC DNA]</scope>
    <source>
        <strain evidence="2 3">VA</strain>
    </source>
</reference>
<keyword evidence="3" id="KW-1185">Reference proteome</keyword>
<evidence type="ECO:0000313" key="3">
    <source>
        <dbReference type="Proteomes" id="UP001302719"/>
    </source>
</evidence>